<dbReference type="EMBL" id="BMYK01000028">
    <property type="protein sequence ID" value="GHC99212.1"/>
    <property type="molecule type" value="Genomic_DNA"/>
</dbReference>
<feature type="signal peptide" evidence="1">
    <location>
        <begin position="1"/>
        <end position="23"/>
    </location>
</feature>
<feature type="domain" description="DNA/RNA non-specific endonuclease/pyrophosphatase/phosphodiesterase" evidence="3">
    <location>
        <begin position="52"/>
        <end position="250"/>
    </location>
</feature>
<dbReference type="InterPro" id="IPR001604">
    <property type="entry name" value="Endo_G_ENPP1-like_dom"/>
</dbReference>
<feature type="chain" id="PRO_5045826847" description="Endonuclease G" evidence="1">
    <location>
        <begin position="24"/>
        <end position="250"/>
    </location>
</feature>
<protein>
    <recommendedName>
        <fullName evidence="6">Endonuclease G</fullName>
    </recommendedName>
</protein>
<organism evidence="4 5">
    <name type="scientific">Pseudorhodoferax aquiterrae</name>
    <dbReference type="NCBI Taxonomy" id="747304"/>
    <lineage>
        <taxon>Bacteria</taxon>
        <taxon>Pseudomonadati</taxon>
        <taxon>Pseudomonadota</taxon>
        <taxon>Betaproteobacteria</taxon>
        <taxon>Burkholderiales</taxon>
        <taxon>Comamonadaceae</taxon>
    </lineage>
</organism>
<dbReference type="InterPro" id="IPR044925">
    <property type="entry name" value="His-Me_finger_sf"/>
</dbReference>
<dbReference type="Proteomes" id="UP000626210">
    <property type="component" value="Unassembled WGS sequence"/>
</dbReference>
<reference evidence="5" key="1">
    <citation type="journal article" date="2019" name="Int. J. Syst. Evol. Microbiol.">
        <title>The Global Catalogue of Microorganisms (GCM) 10K type strain sequencing project: providing services to taxonomists for standard genome sequencing and annotation.</title>
        <authorList>
            <consortium name="The Broad Institute Genomics Platform"/>
            <consortium name="The Broad Institute Genome Sequencing Center for Infectious Disease"/>
            <person name="Wu L."/>
            <person name="Ma J."/>
        </authorList>
    </citation>
    <scope>NUCLEOTIDE SEQUENCE [LARGE SCALE GENOMIC DNA]</scope>
    <source>
        <strain evidence="5">KCTC 23314</strain>
    </source>
</reference>
<name>A0ABQ3GAS4_9BURK</name>
<dbReference type="PANTHER" id="PTHR13966">
    <property type="entry name" value="ENDONUCLEASE RELATED"/>
    <property type="match status" value="1"/>
</dbReference>
<evidence type="ECO:0000313" key="5">
    <source>
        <dbReference type="Proteomes" id="UP000626210"/>
    </source>
</evidence>
<proteinExistence type="predicted"/>
<dbReference type="PANTHER" id="PTHR13966:SF5">
    <property type="entry name" value="ENDONUCLEASE G, MITOCHONDRIAL"/>
    <property type="match status" value="1"/>
</dbReference>
<dbReference type="SMART" id="SM00477">
    <property type="entry name" value="NUC"/>
    <property type="match status" value="1"/>
</dbReference>
<accession>A0ABQ3GAS4</accession>
<evidence type="ECO:0000259" key="3">
    <source>
        <dbReference type="SMART" id="SM00892"/>
    </source>
</evidence>
<dbReference type="Gene3D" id="3.40.570.10">
    <property type="entry name" value="Extracellular Endonuclease, subunit A"/>
    <property type="match status" value="1"/>
</dbReference>
<evidence type="ECO:0000259" key="2">
    <source>
        <dbReference type="SMART" id="SM00477"/>
    </source>
</evidence>
<evidence type="ECO:0000313" key="4">
    <source>
        <dbReference type="EMBL" id="GHC99212.1"/>
    </source>
</evidence>
<dbReference type="Pfam" id="PF01223">
    <property type="entry name" value="Endonuclease_NS"/>
    <property type="match status" value="1"/>
</dbReference>
<evidence type="ECO:0000256" key="1">
    <source>
        <dbReference type="SAM" id="SignalP"/>
    </source>
</evidence>
<comment type="caution">
    <text evidence="4">The sequence shown here is derived from an EMBL/GenBank/DDBJ whole genome shotgun (WGS) entry which is preliminary data.</text>
</comment>
<gene>
    <name evidence="4" type="ORF">GCM10007320_55600</name>
</gene>
<sequence length="250" mass="27925">MSQMLRAGLAAAWLALASLPVQAAFDGCRALFPQGHVPQLPPGFVHATRPLCFDRFAILYSATSKTPVYAVERLDRHDFEDAPRRKRGRNPFYEEARLPRAERATLDDYRATLPGGQRMDRGHVVPAGDMTEARGFAQSFSLANMVPQVPAANQGPWNRIEQDTRRYIRRARGDVYVITGPVFGPRPARLGPGQVWVPEAMFKLVYDAAGNRAWAHWLPNSADAQVQRPISYEALTRRIGLRLLPGVPQD</sequence>
<dbReference type="SUPFAM" id="SSF54060">
    <property type="entry name" value="His-Me finger endonucleases"/>
    <property type="match status" value="1"/>
</dbReference>
<dbReference type="InterPro" id="IPR020821">
    <property type="entry name" value="ENPP1-3/EXOG-like_nuc-like"/>
</dbReference>
<dbReference type="InterPro" id="IPR044929">
    <property type="entry name" value="DNA/RNA_non-sp_Endonuclease_sf"/>
</dbReference>
<dbReference type="SMART" id="SM00892">
    <property type="entry name" value="Endonuclease_NS"/>
    <property type="match status" value="1"/>
</dbReference>
<keyword evidence="5" id="KW-1185">Reference proteome</keyword>
<dbReference type="InterPro" id="IPR040255">
    <property type="entry name" value="Non-specific_endonuclease"/>
</dbReference>
<evidence type="ECO:0008006" key="6">
    <source>
        <dbReference type="Google" id="ProtNLM"/>
    </source>
</evidence>
<feature type="domain" description="ENPP1-3/EXOG-like endonuclease/phosphodiesterase" evidence="2">
    <location>
        <begin position="53"/>
        <end position="250"/>
    </location>
</feature>
<keyword evidence="1" id="KW-0732">Signal</keyword>